<evidence type="ECO:0008006" key="3">
    <source>
        <dbReference type="Google" id="ProtNLM"/>
    </source>
</evidence>
<reference evidence="1 2" key="1">
    <citation type="submission" date="2020-11" db="EMBL/GenBank/DDBJ databases">
        <authorList>
            <person name="Peeters C."/>
        </authorList>
    </citation>
    <scope>NUCLEOTIDE SEQUENCE [LARGE SCALE GENOMIC DNA]</scope>
    <source>
        <strain evidence="1 2">LMG 8286</strain>
    </source>
</reference>
<dbReference type="EMBL" id="CAJHOE010000002">
    <property type="protein sequence ID" value="CAD7288240.1"/>
    <property type="molecule type" value="Genomic_DNA"/>
</dbReference>
<dbReference type="RefSeq" id="WP_230056962.1">
    <property type="nucleotide sequence ID" value="NZ_CAJHOE010000002.1"/>
</dbReference>
<evidence type="ECO:0000313" key="1">
    <source>
        <dbReference type="EMBL" id="CAD7288240.1"/>
    </source>
</evidence>
<comment type="caution">
    <text evidence="1">The sequence shown here is derived from an EMBL/GenBank/DDBJ whole genome shotgun (WGS) entry which is preliminary data.</text>
</comment>
<dbReference type="InterPro" id="IPR006429">
    <property type="entry name" value="Phage_lambda_portal"/>
</dbReference>
<name>A0ABM8Q5T8_9BACT</name>
<organism evidence="1 2">
    <name type="scientific">Campylobacter suis</name>
    <dbReference type="NCBI Taxonomy" id="2790657"/>
    <lineage>
        <taxon>Bacteria</taxon>
        <taxon>Pseudomonadati</taxon>
        <taxon>Campylobacterota</taxon>
        <taxon>Epsilonproteobacteria</taxon>
        <taxon>Campylobacterales</taxon>
        <taxon>Campylobacteraceae</taxon>
        <taxon>Campylobacter</taxon>
    </lineage>
</organism>
<evidence type="ECO:0000313" key="2">
    <source>
        <dbReference type="Proteomes" id="UP000789359"/>
    </source>
</evidence>
<dbReference type="Proteomes" id="UP000789359">
    <property type="component" value="Unassembled WGS sequence"/>
</dbReference>
<dbReference type="Pfam" id="PF05136">
    <property type="entry name" value="Phage_portal_2"/>
    <property type="match status" value="1"/>
</dbReference>
<gene>
    <name evidence="1" type="ORF">LMG8286_01208</name>
</gene>
<keyword evidence="2" id="KW-1185">Reference proteome</keyword>
<protein>
    <recommendedName>
        <fullName evidence="3">Phage portal protein</fullName>
    </recommendedName>
</protein>
<accession>A0ABM8Q5T8</accession>
<dbReference type="NCBIfam" id="TIGR01539">
    <property type="entry name" value="portal_lambda"/>
    <property type="match status" value="1"/>
</dbReference>
<sequence length="459" mass="52610">MLNIFKKQKQPKKRVFNFFRWHSLSPNEANASEIYSLGVNTDPDLASARLRNQARSLSVNNSLTSGFFDTIASEILGEQGLTLSINSSDELLNKKAEKAYFDWERNCCPYGVYDFEDLEEMALISYYRDGEVFVHFVRSNDGLKIEILDANLIDSNYTDDKENVKCGIQREKNSLKPLFYYLRKEGNTIKTQLNEVIKIPADDIIHIKKTLIPQQRRGISRLASAVMDINGKDKFLKAERDRARLASEITGFITNKADDGLLEFNLDGESEEVKNKIATVGELSYLNSNEDIKFADTHAPDNIVDYLKMTDREVARGLGVSYATLTGDLREVNYSSIRQGVTSERRSFRRLQGFLRRKFHEPIFKEWLKSATITKIFTPAEHSKILNSFSYKPQGWEYIDPTKEVNANKVSIENGFKTISEVLREKGVEMDSFLKDLDADKIVIQKLSEINKIRNKNEN</sequence>
<proteinExistence type="predicted"/>